<dbReference type="OrthoDB" id="9787787at2"/>
<evidence type="ECO:0000313" key="4">
    <source>
        <dbReference type="Proteomes" id="UP000092584"/>
    </source>
</evidence>
<dbReference type="RefSeq" id="WP_065317844.1">
    <property type="nucleotide sequence ID" value="NZ_CP017477.1"/>
</dbReference>
<proteinExistence type="predicted"/>
<reference evidence="4" key="1">
    <citation type="submission" date="2016-02" db="EMBL/GenBank/DDBJ databases">
        <authorList>
            <person name="Shin S.-K."/>
            <person name="Yi H."/>
            <person name="Kim E."/>
        </authorList>
    </citation>
    <scope>NUCLEOTIDE SEQUENCE [LARGE SCALE GENOMIC DNA]</scope>
    <source>
        <strain evidence="4">LPB0003</strain>
    </source>
</reference>
<organism evidence="3 4">
    <name type="scientific">Polaribacter vadi</name>
    <dbReference type="NCBI Taxonomy" id="1774273"/>
    <lineage>
        <taxon>Bacteria</taxon>
        <taxon>Pseudomonadati</taxon>
        <taxon>Bacteroidota</taxon>
        <taxon>Flavobacteriia</taxon>
        <taxon>Flavobacteriales</taxon>
        <taxon>Flavobacteriaceae</taxon>
    </lineage>
</organism>
<dbReference type="InterPro" id="IPR015927">
    <property type="entry name" value="Peptidase_S24_S26A/B/C"/>
</dbReference>
<dbReference type="SUPFAM" id="SSF51306">
    <property type="entry name" value="LexA/Signal peptidase"/>
    <property type="match status" value="1"/>
</dbReference>
<dbReference type="AlphaFoldDB" id="A0A1B8U2R6"/>
<evidence type="ECO:0000256" key="1">
    <source>
        <dbReference type="SAM" id="MobiDB-lite"/>
    </source>
</evidence>
<feature type="region of interest" description="Disordered" evidence="1">
    <location>
        <begin position="1"/>
        <end position="30"/>
    </location>
</feature>
<dbReference type="Proteomes" id="UP000092584">
    <property type="component" value="Unassembled WGS sequence"/>
</dbReference>
<evidence type="ECO:0000313" key="3">
    <source>
        <dbReference type="EMBL" id="OBY66132.1"/>
    </source>
</evidence>
<dbReference type="EMBL" id="LSFM01000003">
    <property type="protein sequence ID" value="OBY66132.1"/>
    <property type="molecule type" value="Genomic_DNA"/>
</dbReference>
<dbReference type="Gene3D" id="2.10.109.10">
    <property type="entry name" value="Umud Fragment, subunit A"/>
    <property type="match status" value="1"/>
</dbReference>
<gene>
    <name evidence="3" type="ORF">LPB3_01555</name>
</gene>
<comment type="caution">
    <text evidence="3">The sequence shown here is derived from an EMBL/GenBank/DDBJ whole genome shotgun (WGS) entry which is preliminary data.</text>
</comment>
<feature type="domain" description="Peptidase S24/S26A/S26B/S26C" evidence="2">
    <location>
        <begin position="23"/>
        <end position="103"/>
    </location>
</feature>
<dbReference type="InterPro" id="IPR036286">
    <property type="entry name" value="LexA/Signal_pep-like_sf"/>
</dbReference>
<keyword evidence="4" id="KW-1185">Reference proteome</keyword>
<dbReference type="KEGG" id="pob:LPB03_08170"/>
<dbReference type="Pfam" id="PF00717">
    <property type="entry name" value="Peptidase_S24"/>
    <property type="match status" value="1"/>
</dbReference>
<accession>A0A1B8U2R6</accession>
<evidence type="ECO:0000259" key="2">
    <source>
        <dbReference type="Pfam" id="PF00717"/>
    </source>
</evidence>
<name>A0A1B8U2R6_9FLAO</name>
<dbReference type="STRING" id="1774273.LPB03_08170"/>
<protein>
    <recommendedName>
        <fullName evidence="2">Peptidase S24/S26A/S26B/S26C domain-containing protein</fullName>
    </recommendedName>
</protein>
<sequence length="121" mass="13762">MKSGKVNLVEKSKKSYRVARPKQTGFSSPATHYTEPRIDLNAELITNPSATFYVRVIDNSFIDFEILENDVLIVDKSLTPKNNQLAVIVKEDAFQIERIDANSKEEMQLWGVITYVIKSVL</sequence>